<evidence type="ECO:0000259" key="10">
    <source>
        <dbReference type="Pfam" id="PF00593"/>
    </source>
</evidence>
<dbReference type="Pfam" id="PF00593">
    <property type="entry name" value="TonB_dep_Rec_b-barrel"/>
    <property type="match status" value="1"/>
</dbReference>
<sequence>MTVLRLRSASGCVPFRAGVLVRFFVFPFDSSPGSPMSLALVSFRPGVRYRRLALALSIALAAPLAQADDATAAPDAAAGVTLDAVQVTGTHLKRSDEAGVNPVLVIDRAQIEKSGKVTVSDLLRSLTVNSGNSFNEQYTGSFANGSAGVSLRGLSQKNTLVLVNGYRVASYGFAQNTQDNFVDLNALPLGAIERVEILKDGASALYGSDAIAGVVNLILRRKIEGLEVDAAYGAATEGGIDQSSLGLRAGHGDSAKDGYSLRFSLDVFKRGRLDADERDLTRDGDYRDQPGGRLAGWSTQGGAYLSNPRAPVAFACQPSTQSRPYADFGSPLPGNACAFNTQPYRTLVPDVERYQALVAGDVWFNDSLQGFAEILYSTSHNGTYFSAPMSVGAGLRAYDRGTGRLVDIPAVLPVGHPNNPNAVPTPFEYSFLDLGARYKINKSQFQRTLVGLRGHGETWDWEVAASHSESRQREYVRNFLNRYAFEQTLASGSYDFLNPSRTPGALDALRLSTRRPGTYRLSTVSGKVSGFPWQWRAGDVGVAAGVEFRDEAQDARTSPQVLSGTELRPAINLIDGRRRVSAAFFELSLKPWQQVEVQLAGRGDHYDDFGSAFSPKLGIRWQASDDWLLRFNASRGFRAPSLPEIAQSTTISYGSVIDPYDPVQPGASRGVTILRAGNPDLKAERSSNINLGVLWAPDADTSLGVDLYRIRQDDLIAPDNVQFVVSNPQTHPGRVTRDAQGRLQLVENRYANQGTLTTTGFDIEGRKVWHAGQADWTLDGTWTRLLSYEQPQVAGQSALEGAGGNRFGALPKWRGITSLAYGRGDWNAQLSWRYIGGYRQQVVDARSNPGLDAKVDDHHQFDLYLGYEGLRDTTLYVSVQNLADKDPPFDPAGGALPYDISQYDALGRFVTVGFKHKF</sequence>
<keyword evidence="12" id="KW-0675">Receptor</keyword>
<keyword evidence="6 8" id="KW-0472">Membrane</keyword>
<evidence type="ECO:0000256" key="6">
    <source>
        <dbReference type="ARBA" id="ARBA00023136"/>
    </source>
</evidence>
<gene>
    <name evidence="12" type="ORF">LA76x_3756</name>
</gene>
<feature type="domain" description="TonB-dependent receptor plug" evidence="11">
    <location>
        <begin position="102"/>
        <end position="214"/>
    </location>
</feature>
<comment type="subcellular location">
    <subcellularLocation>
        <location evidence="1 8">Cell outer membrane</location>
        <topology evidence="1 8">Multi-pass membrane protein</topology>
    </subcellularLocation>
</comment>
<dbReference type="Gene3D" id="2.40.170.20">
    <property type="entry name" value="TonB-dependent receptor, beta-barrel domain"/>
    <property type="match status" value="1"/>
</dbReference>
<dbReference type="GO" id="GO:0009279">
    <property type="term" value="C:cell outer membrane"/>
    <property type="evidence" value="ECO:0007669"/>
    <property type="project" value="UniProtKB-SubCell"/>
</dbReference>
<dbReference type="KEGG" id="lab:LA76x_3756"/>
<evidence type="ECO:0000256" key="9">
    <source>
        <dbReference type="RuleBase" id="RU003357"/>
    </source>
</evidence>
<dbReference type="CDD" id="cd01347">
    <property type="entry name" value="ligand_gated_channel"/>
    <property type="match status" value="1"/>
</dbReference>
<dbReference type="PROSITE" id="PS52016">
    <property type="entry name" value="TONB_DEPENDENT_REC_3"/>
    <property type="match status" value="1"/>
</dbReference>
<dbReference type="Proteomes" id="UP000060787">
    <property type="component" value="Chromosome"/>
</dbReference>
<dbReference type="Gene3D" id="2.170.130.10">
    <property type="entry name" value="TonB-dependent receptor, plug domain"/>
    <property type="match status" value="1"/>
</dbReference>
<evidence type="ECO:0000256" key="3">
    <source>
        <dbReference type="ARBA" id="ARBA00022452"/>
    </source>
</evidence>
<evidence type="ECO:0000256" key="7">
    <source>
        <dbReference type="ARBA" id="ARBA00023237"/>
    </source>
</evidence>
<dbReference type="Pfam" id="PF07715">
    <property type="entry name" value="Plug"/>
    <property type="match status" value="1"/>
</dbReference>
<keyword evidence="13" id="KW-1185">Reference proteome</keyword>
<dbReference type="PANTHER" id="PTHR47234:SF2">
    <property type="entry name" value="TONB-DEPENDENT RECEPTOR"/>
    <property type="match status" value="1"/>
</dbReference>
<evidence type="ECO:0000256" key="1">
    <source>
        <dbReference type="ARBA" id="ARBA00004571"/>
    </source>
</evidence>
<evidence type="ECO:0000256" key="4">
    <source>
        <dbReference type="ARBA" id="ARBA00022692"/>
    </source>
</evidence>
<keyword evidence="2 8" id="KW-0813">Transport</keyword>
<name>A0A0S2FEB6_LYSAN</name>
<comment type="similarity">
    <text evidence="8 9">Belongs to the TonB-dependent receptor family.</text>
</comment>
<dbReference type="SUPFAM" id="SSF56935">
    <property type="entry name" value="Porins"/>
    <property type="match status" value="1"/>
</dbReference>
<evidence type="ECO:0000259" key="11">
    <source>
        <dbReference type="Pfam" id="PF07715"/>
    </source>
</evidence>
<protein>
    <submittedName>
        <fullName evidence="12">TonB dependent receptor family protein</fullName>
    </submittedName>
</protein>
<keyword evidence="3 8" id="KW-1134">Transmembrane beta strand</keyword>
<evidence type="ECO:0000256" key="8">
    <source>
        <dbReference type="PROSITE-ProRule" id="PRU01360"/>
    </source>
</evidence>
<dbReference type="InterPro" id="IPR012910">
    <property type="entry name" value="Plug_dom"/>
</dbReference>
<organism evidence="12 13">
    <name type="scientific">Lysobacter antibioticus</name>
    <dbReference type="NCBI Taxonomy" id="84531"/>
    <lineage>
        <taxon>Bacteria</taxon>
        <taxon>Pseudomonadati</taxon>
        <taxon>Pseudomonadota</taxon>
        <taxon>Gammaproteobacteria</taxon>
        <taxon>Lysobacterales</taxon>
        <taxon>Lysobacteraceae</taxon>
        <taxon>Lysobacter</taxon>
    </lineage>
</organism>
<dbReference type="InterPro" id="IPR000531">
    <property type="entry name" value="Beta-barrel_TonB"/>
</dbReference>
<feature type="domain" description="TonB-dependent receptor-like beta-barrel" evidence="10">
    <location>
        <begin position="399"/>
        <end position="882"/>
    </location>
</feature>
<dbReference type="PANTHER" id="PTHR47234">
    <property type="match status" value="1"/>
</dbReference>
<evidence type="ECO:0000313" key="12">
    <source>
        <dbReference type="EMBL" id="ALN81878.1"/>
    </source>
</evidence>
<dbReference type="AlphaFoldDB" id="A0A0S2FEB6"/>
<dbReference type="InterPro" id="IPR039426">
    <property type="entry name" value="TonB-dep_rcpt-like"/>
</dbReference>
<keyword evidence="7 8" id="KW-0998">Cell outer membrane</keyword>
<accession>A0A0S2FEB6</accession>
<dbReference type="EMBL" id="CP011129">
    <property type="protein sequence ID" value="ALN81878.1"/>
    <property type="molecule type" value="Genomic_DNA"/>
</dbReference>
<dbReference type="InterPro" id="IPR036942">
    <property type="entry name" value="Beta-barrel_TonB_sf"/>
</dbReference>
<dbReference type="PATRIC" id="fig|84531.8.peg.3773"/>
<dbReference type="STRING" id="84531.LA76x_3756"/>
<evidence type="ECO:0000313" key="13">
    <source>
        <dbReference type="Proteomes" id="UP000060787"/>
    </source>
</evidence>
<keyword evidence="5 9" id="KW-0798">TonB box</keyword>
<proteinExistence type="inferred from homology"/>
<evidence type="ECO:0000256" key="5">
    <source>
        <dbReference type="ARBA" id="ARBA00023077"/>
    </source>
</evidence>
<reference evidence="12 13" key="1">
    <citation type="journal article" date="2015" name="BMC Genomics">
        <title>Comparative genomics and metabolic profiling of the genus Lysobacter.</title>
        <authorList>
            <person name="de Bruijn I."/>
            <person name="Cheng X."/>
            <person name="de Jager V."/>
            <person name="Exposito R.G."/>
            <person name="Watrous J."/>
            <person name="Patel N."/>
            <person name="Postma J."/>
            <person name="Dorrestein P.C."/>
            <person name="Kobayashi D."/>
            <person name="Raaijmakers J.M."/>
        </authorList>
    </citation>
    <scope>NUCLEOTIDE SEQUENCE [LARGE SCALE GENOMIC DNA]</scope>
    <source>
        <strain evidence="12 13">76</strain>
    </source>
</reference>
<dbReference type="InterPro" id="IPR037066">
    <property type="entry name" value="Plug_dom_sf"/>
</dbReference>
<keyword evidence="4 8" id="KW-0812">Transmembrane</keyword>
<dbReference type="eggNOG" id="COG4206">
    <property type="taxonomic scope" value="Bacteria"/>
</dbReference>
<evidence type="ECO:0000256" key="2">
    <source>
        <dbReference type="ARBA" id="ARBA00022448"/>
    </source>
</evidence>